<evidence type="ECO:0000313" key="6">
    <source>
        <dbReference type="EMBL" id="QUI21772.1"/>
    </source>
</evidence>
<dbReference type="PRINTS" id="PR00455">
    <property type="entry name" value="HTHTETR"/>
</dbReference>
<dbReference type="InterPro" id="IPR050109">
    <property type="entry name" value="HTH-type_TetR-like_transc_reg"/>
</dbReference>
<evidence type="ECO:0000256" key="2">
    <source>
        <dbReference type="ARBA" id="ARBA00023125"/>
    </source>
</evidence>
<dbReference type="Gene3D" id="1.10.10.60">
    <property type="entry name" value="Homeodomain-like"/>
    <property type="match status" value="1"/>
</dbReference>
<dbReference type="PROSITE" id="PS50977">
    <property type="entry name" value="HTH_TETR_2"/>
    <property type="match status" value="1"/>
</dbReference>
<evidence type="ECO:0000256" key="1">
    <source>
        <dbReference type="ARBA" id="ARBA00023015"/>
    </source>
</evidence>
<name>A0A8J8MHY6_9FIRM</name>
<reference evidence="6" key="1">
    <citation type="submission" date="2020-07" db="EMBL/GenBank/DDBJ databases">
        <title>Vallitalea pronyensis genome.</title>
        <authorList>
            <person name="Postec A."/>
        </authorList>
    </citation>
    <scope>NUCLEOTIDE SEQUENCE</scope>
    <source>
        <strain evidence="6">FatNI3</strain>
    </source>
</reference>
<dbReference type="InterPro" id="IPR001647">
    <property type="entry name" value="HTH_TetR"/>
</dbReference>
<organism evidence="6 7">
    <name type="scientific">Vallitalea pronyensis</name>
    <dbReference type="NCBI Taxonomy" id="1348613"/>
    <lineage>
        <taxon>Bacteria</taxon>
        <taxon>Bacillati</taxon>
        <taxon>Bacillota</taxon>
        <taxon>Clostridia</taxon>
        <taxon>Lachnospirales</taxon>
        <taxon>Vallitaleaceae</taxon>
        <taxon>Vallitalea</taxon>
    </lineage>
</organism>
<dbReference type="InterPro" id="IPR036271">
    <property type="entry name" value="Tet_transcr_reg_TetR-rel_C_sf"/>
</dbReference>
<dbReference type="GO" id="GO:0045892">
    <property type="term" value="P:negative regulation of DNA-templated transcription"/>
    <property type="evidence" value="ECO:0007669"/>
    <property type="project" value="UniProtKB-ARBA"/>
</dbReference>
<evidence type="ECO:0000313" key="7">
    <source>
        <dbReference type="Proteomes" id="UP000683246"/>
    </source>
</evidence>
<feature type="DNA-binding region" description="H-T-H motif" evidence="4">
    <location>
        <begin position="35"/>
        <end position="54"/>
    </location>
</feature>
<dbReference type="Gene3D" id="1.10.357.10">
    <property type="entry name" value="Tetracycline Repressor, domain 2"/>
    <property type="match status" value="1"/>
</dbReference>
<dbReference type="EMBL" id="CP058649">
    <property type="protein sequence ID" value="QUI21772.1"/>
    <property type="molecule type" value="Genomic_DNA"/>
</dbReference>
<evidence type="ECO:0000259" key="5">
    <source>
        <dbReference type="PROSITE" id="PS50977"/>
    </source>
</evidence>
<keyword evidence="2 4" id="KW-0238">DNA-binding</keyword>
<keyword evidence="3" id="KW-0804">Transcription</keyword>
<keyword evidence="1" id="KW-0805">Transcription regulation</keyword>
<evidence type="ECO:0000256" key="4">
    <source>
        <dbReference type="PROSITE-ProRule" id="PRU00335"/>
    </source>
</evidence>
<proteinExistence type="predicted"/>
<dbReference type="GO" id="GO:0000976">
    <property type="term" value="F:transcription cis-regulatory region binding"/>
    <property type="evidence" value="ECO:0007669"/>
    <property type="project" value="TreeGrafter"/>
</dbReference>
<keyword evidence="7" id="KW-1185">Reference proteome</keyword>
<feature type="domain" description="HTH tetR-type" evidence="5">
    <location>
        <begin position="12"/>
        <end position="72"/>
    </location>
</feature>
<dbReference type="KEGG" id="vpy:HZI73_05450"/>
<accession>A0A8J8MHY6</accession>
<dbReference type="GO" id="GO:0003700">
    <property type="term" value="F:DNA-binding transcription factor activity"/>
    <property type="evidence" value="ECO:0007669"/>
    <property type="project" value="TreeGrafter"/>
</dbReference>
<gene>
    <name evidence="6" type="ORF">HZI73_05450</name>
</gene>
<dbReference type="SUPFAM" id="SSF48498">
    <property type="entry name" value="Tetracyclin repressor-like, C-terminal domain"/>
    <property type="match status" value="1"/>
</dbReference>
<evidence type="ECO:0000256" key="3">
    <source>
        <dbReference type="ARBA" id="ARBA00023163"/>
    </source>
</evidence>
<dbReference type="FunFam" id="1.10.10.60:FF:000141">
    <property type="entry name" value="TetR family transcriptional regulator"/>
    <property type="match status" value="1"/>
</dbReference>
<dbReference type="PANTHER" id="PTHR30055:SF234">
    <property type="entry name" value="HTH-TYPE TRANSCRIPTIONAL REGULATOR BETI"/>
    <property type="match status" value="1"/>
</dbReference>
<dbReference type="Pfam" id="PF00440">
    <property type="entry name" value="TetR_N"/>
    <property type="match status" value="1"/>
</dbReference>
<dbReference type="AlphaFoldDB" id="A0A8J8MHY6"/>
<sequence length="211" mass="24604">MTSMTRAELDKQARRDAIITAAEKVFIEKGYDATSVAEIAKEAVFTKTTVYKYFPTKDHLYMSVALRGNEKLYGYLSSVETAGKNGITLLQDMCMQYYFFYEKHRSLFYIIHHVSFIKQKNPQLFLESSWTDIEARIVDLVQQSITRGITDGSIKQDVQCVETTYSFMFMLTGFFKTLNEHGESFVKHYDLHMKQFVKHAIHLMMDSLRQH</sequence>
<dbReference type="PANTHER" id="PTHR30055">
    <property type="entry name" value="HTH-TYPE TRANSCRIPTIONAL REGULATOR RUTR"/>
    <property type="match status" value="1"/>
</dbReference>
<dbReference type="SUPFAM" id="SSF46689">
    <property type="entry name" value="Homeodomain-like"/>
    <property type="match status" value="1"/>
</dbReference>
<protein>
    <submittedName>
        <fullName evidence="6">TetR/AcrR family transcriptional regulator</fullName>
    </submittedName>
</protein>
<dbReference type="InterPro" id="IPR009057">
    <property type="entry name" value="Homeodomain-like_sf"/>
</dbReference>
<dbReference type="Proteomes" id="UP000683246">
    <property type="component" value="Chromosome"/>
</dbReference>